<sequence>MHPDTPDANTPAVDFDAPATTQDERLASIRALLTQRINAQSQPSHTINQLYAAHQRCADASRCQRELLVRAPRILAVIRRTLSEAFNLDPDHLLFSEPLPPQPVQQVNSLTDRALALFRDPGVPINIHHYTGLSLQGDPGCKLAFNAREAMERVINIGLMARISDAVSGYWQQLAHGSALSRQARWAQLRKAIFADQAFLAQQLFQLSASGYAMTKQLVDAPTAAARQQAGGDWASLRVGRVLWPHAAQGMLEIPGALHLYRSHAMDATQVIYLPGLRREFHEFASLEQLQQALPALIDSALFSVLWQYQPFARRPTVPHRLQPSRVLSADALAHSAQSVLEGQWANEWGCVLSLDYAMPLAPGAQLPSQRAIRLLRVIEKGRKRLTDIMPFESTLDTLLEWDRQRRHAQVVFASLAPDLPLKTREMQLRRYEDGLTVLLDSQAPGQAGDAYQVFCTLQEQRQQWAQRIEQWAQGEDVQLFQKTFWMQRLDATRKRVSLVLNAKLQALRLDARLQQRLGLIKQAHLDRLLEVLDTPLAAARVGSDTRLLKVTVGASETLRYRLMGLFVITTARALAKPGSRQPVLLLLDGAFGGLAVFDTLDDTSAGLRASLGSREGSVLWRCIGRDVRNAARRTLEAPVQVAYSVVEGNGFYEDFKTQLEHFMALEQNLAASPRLFSEVSDPSLARRLLVEELREHLQVPLNDARALAMANVELMRFAQKQVHAQPSWIASATPAQRKTYKRLQNRYLSSALALEERLWQVLPPLQAFARELLIAQLTKDGFYPGVNIDTPFLDMPDDVSSQLCGWSSQCGVGDRSIKKIVSPERTTFSLLELALHNLDPQAPWTEWRLNRANYLQPAWKARMSPSYLIKAFSALDIGGQYIRLIQQLFQSPRSALSRALIDRASEQLAQQQLFSAARQGLSEAAQNLFTTAIKARNSVDLRCNGQHATLGFVRLRGYTLLHDRHISGVLVITDQVSQLCLVYWPTAVGFAVLSEFPHWTQARVALNREGASAQSVKVLSNLVAPGWETEALASYPGYAPSVAKNDTPLINFARKQLPGYGVLSIYEALRRFIRTFDIKHAVAAAEPQVIEAQIKEQIAAAPDGWLDIVSSPHCDALALLAHGRMLEIQHRAHARANTSATLAQYRQQRLGEQWDATVRGLLSFIPVIGVGISVYEMLLAARRFHLSRRPEDAVDVAFITLMTLVDVLTSVLPGAKHAKPGAALGRGALRAGLRHLHRRQALASNALVLPQPLARPLKTLERFKQPFSTDGAVALHGPGEKGVYVKNGEQFVVDGERGYPVYRRRDEHVLRLKNQGGETEGELILYIREDREWLLGADAPPSPQPGPSSGVWRPFVHQPVLDWTPPSQAAIDRVMRNAIVEPTGFESWAVGEHMVLTESVAGRGIYTVNAASSQQSYSVVQHQGRHYRVLPSGLQVSSRELIFITRNQALEHVASLDIAYWLEVGLFDQPRPATFNTTGQWVFHHGLFSESLRMSLVRAFPTMTANSRTHLITRLLELSDPSTPLTATHLLRLKATLDTWLEPNALGHTDDLMRLLRRHDSNSRTRIYIGSEVFNPGFDRVDFTPNTAPNPEFRAAPSALRTPRTIYMQGEVQSLLIQQGFDVLPVTKAQGAALTRDFLCTHPSSDNLYYVVTRWADASSLKFEMSPPQYLSDAWFRRRRDWPQDTVMTPIINASAEGRLVKIVAGIQWTPSTPPMVYFIKFGSLKPAITRPRPPRQKRPRLSD</sequence>
<dbReference type="RefSeq" id="WP_177110474.1">
    <property type="nucleotide sequence ID" value="NZ_JACASD010000012.1"/>
</dbReference>
<reference evidence="2 3" key="1">
    <citation type="submission" date="2020-04" db="EMBL/GenBank/DDBJ databases">
        <title>Molecular characterization of pseudomonads from Agaricus bisporus reveal novel blotch 2 pathogens in Western Europe.</title>
        <authorList>
            <person name="Taparia T."/>
            <person name="Krijger M."/>
            <person name="Haynes E."/>
            <person name="Elpinstone J.G."/>
            <person name="Noble R."/>
            <person name="Van Der Wolf J."/>
        </authorList>
    </citation>
    <scope>NUCLEOTIDE SEQUENCE [LARGE SCALE GENOMIC DNA]</scope>
    <source>
        <strain evidence="2 3">P8021</strain>
    </source>
</reference>
<organism evidence="2 3">
    <name type="scientific">Pseudomonas reactans</name>
    <dbReference type="NCBI Taxonomy" id="117680"/>
    <lineage>
        <taxon>Bacteria</taxon>
        <taxon>Pseudomonadati</taxon>
        <taxon>Pseudomonadota</taxon>
        <taxon>Gammaproteobacteria</taxon>
        <taxon>Pseudomonadales</taxon>
        <taxon>Pseudomonadaceae</taxon>
        <taxon>Pseudomonas</taxon>
    </lineage>
</organism>
<feature type="domain" description="Dermonecrotic toxin N-terminal" evidence="1">
    <location>
        <begin position="88"/>
        <end position="294"/>
    </location>
</feature>
<gene>
    <name evidence="2" type="ORF">HX893_05390</name>
</gene>
<comment type="caution">
    <text evidence="2">The sequence shown here is derived from an EMBL/GenBank/DDBJ whole genome shotgun (WGS) entry which is preliminary data.</text>
</comment>
<accession>A0A7Y8KGZ1</accession>
<evidence type="ECO:0000313" key="2">
    <source>
        <dbReference type="EMBL" id="NWE87565.1"/>
    </source>
</evidence>
<dbReference type="Pfam" id="PF20178">
    <property type="entry name" value="ToxA_N"/>
    <property type="match status" value="2"/>
</dbReference>
<proteinExistence type="predicted"/>
<dbReference type="EMBL" id="JACASD010000012">
    <property type="protein sequence ID" value="NWE87565.1"/>
    <property type="molecule type" value="Genomic_DNA"/>
</dbReference>
<dbReference type="InterPro" id="IPR046673">
    <property type="entry name" value="ToxA_N"/>
</dbReference>
<evidence type="ECO:0000259" key="1">
    <source>
        <dbReference type="Pfam" id="PF20178"/>
    </source>
</evidence>
<feature type="domain" description="Dermonecrotic toxin N-terminal" evidence="1">
    <location>
        <begin position="763"/>
        <end position="1009"/>
    </location>
</feature>
<evidence type="ECO:0000313" key="3">
    <source>
        <dbReference type="Proteomes" id="UP000585226"/>
    </source>
</evidence>
<name>A0A7Y8KGZ1_9PSED</name>
<dbReference type="Proteomes" id="UP000585226">
    <property type="component" value="Unassembled WGS sequence"/>
</dbReference>
<protein>
    <recommendedName>
        <fullName evidence="1">Dermonecrotic toxin N-terminal domain-containing protein</fullName>
    </recommendedName>
</protein>